<feature type="compositionally biased region" description="Low complexity" evidence="2">
    <location>
        <begin position="204"/>
        <end position="222"/>
    </location>
</feature>
<dbReference type="GO" id="GO:0005930">
    <property type="term" value="C:axoneme"/>
    <property type="evidence" value="ECO:0007669"/>
    <property type="project" value="UniProtKB-SubCell"/>
</dbReference>
<accession>A0A8J4GL89</accession>
<feature type="region of interest" description="Disordered" evidence="2">
    <location>
        <begin position="176"/>
        <end position="228"/>
    </location>
</feature>
<evidence type="ECO:0000256" key="2">
    <source>
        <dbReference type="SAM" id="MobiDB-lite"/>
    </source>
</evidence>
<gene>
    <name evidence="3" type="ORF">Vretifemale_9268</name>
</gene>
<sequence length="1149" mass="123311">MALKSKDLFNNTQNVFMQLGVMDDSGTGVLPQAWEDSSHWISKAFLDILRQNIIPNLVHFYATAHDEEDAHTSSGLSWKGTHDLRPEERTAREVQAAITLVCADWSATQRQVEQEVVQVRLWEGGHVRSLESYLRRQSRIKTLRLQSPQPDVTDAPGMVAAVSDLLYGSAAGPAGAIGGPGDVRSDGATNAGEVRGCGGGEGGPAALSAGDSSSFGGSNSGARCSQGDNVTTGVGSCATQISNDVTQIGSALPLSLRCLEADGPTAVPLLLLAAAELPHLEALSISQLPAAWTYEEGALPWPPHAEARLRTLVPREVVDQASDSALHVLMYGTAVYRRFRSYWLSYDGALAALILHRGRQLRELSLEAPARSVGLRVMDMLASQGPSRLEALRLWGFGLRREPCQTPRLPLERAGLRLDAALKSLASMSTTLLQQQQQQQQYHTYSHNHNQLHEQPWKQRQALPHPVRQQPRISDGGQGERSRTTPVCTKGVDLLGSDGGRGLGGSSTSSSSSSGTSRQQRGISSAFLCTEDALLPDSDGRDHGSVRDGGGRSRVGGGCDYCGLTRLELLSCGLEPLHAEALEGLRGLQVLSLRGSCITWRARLPNLRHLSRLRSLDLRRCSWFTERGTSWDEQLLLPPSLEALDLIGFTSLTTAELGSLERLTALAELSDITLHPGPADRSAQQLLQPPYTGLAALTCMDTIRLYVGKARMRRNDGYNRLTSLLEEDESDDDDDASGGSEGSSSEDSVRHGTATGRRSRCASYGEGKQGGCGAVGSSNSSERQSVYRVGGGPAGSVVVQSTPPLAAVSTVMEPPLVSLTLYGVLPQDISDLFHLLPLLTRLVFGDGKEEDHGDDTKEEDDSEGVGEFVMLVGELPRLRELELREGLLGYGRLALGPATSLTRLVVDDVEYVDVRYIELPPFLQHLSLTAWFGLPELYHLAEGPVLSTALARAAMDRLGRAAKAMKDPERIETPTAFMHLEDAPPRDLTRALEAEVERQFVQRLLPPLRQLRVLQLNWDVVTHGPFVTHGSQRPAAAAAATSRDVGGASGGPSCGHGGGSGGSGGSGGGANGSGGGGSGTATRWRFPQLPLLEELNIPWMQELPNEDLRRLMVSCPALRGVTHGNGSRRAVRDAEGSWIRRSGGATGEE</sequence>
<feature type="region of interest" description="Disordered" evidence="2">
    <location>
        <begin position="1027"/>
        <end position="1082"/>
    </location>
</feature>
<feature type="compositionally biased region" description="Gly residues" evidence="2">
    <location>
        <begin position="1047"/>
        <end position="1079"/>
    </location>
</feature>
<dbReference type="SUPFAM" id="SSF52058">
    <property type="entry name" value="L domain-like"/>
    <property type="match status" value="1"/>
</dbReference>
<dbReference type="Proteomes" id="UP000747110">
    <property type="component" value="Unassembled WGS sequence"/>
</dbReference>
<name>A0A8J4GL89_9CHLO</name>
<evidence type="ECO:0000313" key="4">
    <source>
        <dbReference type="Proteomes" id="UP000747110"/>
    </source>
</evidence>
<dbReference type="Gene3D" id="3.80.10.10">
    <property type="entry name" value="Ribonuclease Inhibitor"/>
    <property type="match status" value="1"/>
</dbReference>
<feature type="region of interest" description="Disordered" evidence="2">
    <location>
        <begin position="724"/>
        <end position="790"/>
    </location>
</feature>
<dbReference type="InterPro" id="IPR032675">
    <property type="entry name" value="LRR_dom_sf"/>
</dbReference>
<protein>
    <submittedName>
        <fullName evidence="3">Uncharacterized protein</fullName>
    </submittedName>
</protein>
<dbReference type="OrthoDB" id="544677at2759"/>
<feature type="compositionally biased region" description="Acidic residues" evidence="2">
    <location>
        <begin position="725"/>
        <end position="736"/>
    </location>
</feature>
<dbReference type="AlphaFoldDB" id="A0A8J4GL89"/>
<evidence type="ECO:0000256" key="1">
    <source>
        <dbReference type="ARBA" id="ARBA00004430"/>
    </source>
</evidence>
<reference evidence="3" key="1">
    <citation type="journal article" date="2021" name="Proc. Natl. Acad. Sci. U.S.A.">
        <title>Three genomes in the algal genus Volvox reveal the fate of a haploid sex-determining region after a transition to homothallism.</title>
        <authorList>
            <person name="Yamamoto K."/>
            <person name="Hamaji T."/>
            <person name="Kawai-Toyooka H."/>
            <person name="Matsuzaki R."/>
            <person name="Takahashi F."/>
            <person name="Nishimura Y."/>
            <person name="Kawachi M."/>
            <person name="Noguchi H."/>
            <person name="Minakuchi Y."/>
            <person name="Umen J.G."/>
            <person name="Toyoda A."/>
            <person name="Nozaki H."/>
        </authorList>
    </citation>
    <scope>NUCLEOTIDE SEQUENCE</scope>
    <source>
        <strain evidence="3">NIES-3786</strain>
    </source>
</reference>
<evidence type="ECO:0000313" key="3">
    <source>
        <dbReference type="EMBL" id="GIL80073.1"/>
    </source>
</evidence>
<comment type="subcellular location">
    <subcellularLocation>
        <location evidence="1">Cytoplasm</location>
        <location evidence="1">Cytoskeleton</location>
        <location evidence="1">Cilium axoneme</location>
    </subcellularLocation>
</comment>
<feature type="region of interest" description="Disordered" evidence="2">
    <location>
        <begin position="1123"/>
        <end position="1149"/>
    </location>
</feature>
<proteinExistence type="predicted"/>
<organism evidence="3 4">
    <name type="scientific">Volvox reticuliferus</name>
    <dbReference type="NCBI Taxonomy" id="1737510"/>
    <lineage>
        <taxon>Eukaryota</taxon>
        <taxon>Viridiplantae</taxon>
        <taxon>Chlorophyta</taxon>
        <taxon>core chlorophytes</taxon>
        <taxon>Chlorophyceae</taxon>
        <taxon>CS clade</taxon>
        <taxon>Chlamydomonadales</taxon>
        <taxon>Volvocaceae</taxon>
        <taxon>Volvox</taxon>
    </lineage>
</organism>
<feature type="region of interest" description="Disordered" evidence="2">
    <location>
        <begin position="462"/>
        <end position="518"/>
    </location>
</feature>
<dbReference type="EMBL" id="BNCP01000017">
    <property type="protein sequence ID" value="GIL80073.1"/>
    <property type="molecule type" value="Genomic_DNA"/>
</dbReference>
<feature type="compositionally biased region" description="Low complexity" evidence="2">
    <location>
        <begin position="506"/>
        <end position="518"/>
    </location>
</feature>
<comment type="caution">
    <text evidence="3">The sequence shown here is derived from an EMBL/GenBank/DDBJ whole genome shotgun (WGS) entry which is preliminary data.</text>
</comment>
<keyword evidence="4" id="KW-1185">Reference proteome</keyword>